<evidence type="ECO:0000256" key="3">
    <source>
        <dbReference type="ARBA" id="ARBA00023163"/>
    </source>
</evidence>
<evidence type="ECO:0000313" key="6">
    <source>
        <dbReference type="Proteomes" id="UP000677082"/>
    </source>
</evidence>
<dbReference type="AlphaFoldDB" id="A0A919THC9"/>
<accession>A0A919THC9</accession>
<proteinExistence type="predicted"/>
<dbReference type="SUPFAM" id="SSF53822">
    <property type="entry name" value="Periplasmic binding protein-like I"/>
    <property type="match status" value="1"/>
</dbReference>
<keyword evidence="2" id="KW-0238">DNA-binding</keyword>
<dbReference type="GO" id="GO:0003677">
    <property type="term" value="F:DNA binding"/>
    <property type="evidence" value="ECO:0007669"/>
    <property type="project" value="UniProtKB-KW"/>
</dbReference>
<dbReference type="Pfam" id="PF13377">
    <property type="entry name" value="Peripla_BP_3"/>
    <property type="match status" value="1"/>
</dbReference>
<name>A0A919THC9_9ACTN</name>
<comment type="caution">
    <text evidence="5">The sequence shown here is derived from an EMBL/GenBank/DDBJ whole genome shotgun (WGS) entry which is preliminary data.</text>
</comment>
<dbReference type="Proteomes" id="UP000677082">
    <property type="component" value="Unassembled WGS sequence"/>
</dbReference>
<dbReference type="Gene3D" id="3.40.50.2300">
    <property type="match status" value="2"/>
</dbReference>
<dbReference type="InterPro" id="IPR028082">
    <property type="entry name" value="Peripla_BP_I"/>
</dbReference>
<keyword evidence="3" id="KW-0804">Transcription</keyword>
<evidence type="ECO:0000256" key="2">
    <source>
        <dbReference type="ARBA" id="ARBA00023125"/>
    </source>
</evidence>
<sequence>MIRSADDHVPLGVTAVAAFDDDTARRVLARTDRADLAVIGFDETAHGAFWKPSLTTVRIDAAGYGRRAARRALGHPAGDAPVEASRVIVRESA</sequence>
<gene>
    <name evidence="5" type="ORF">Ato02nite_071550</name>
</gene>
<dbReference type="InterPro" id="IPR046335">
    <property type="entry name" value="LacI/GalR-like_sensor"/>
</dbReference>
<protein>
    <recommendedName>
        <fullName evidence="4">Transcriptional regulator LacI/GalR-like sensor domain-containing protein</fullName>
    </recommendedName>
</protein>
<feature type="domain" description="Transcriptional regulator LacI/GalR-like sensor" evidence="4">
    <location>
        <begin position="14"/>
        <end position="91"/>
    </location>
</feature>
<reference evidence="5 6" key="1">
    <citation type="submission" date="2021-03" db="EMBL/GenBank/DDBJ databases">
        <title>Whole genome shotgun sequence of Actinoplanes toevensis NBRC 105298.</title>
        <authorList>
            <person name="Komaki H."/>
            <person name="Tamura T."/>
        </authorList>
    </citation>
    <scope>NUCLEOTIDE SEQUENCE [LARGE SCALE GENOMIC DNA]</scope>
    <source>
        <strain evidence="5 6">NBRC 105298</strain>
    </source>
</reference>
<evidence type="ECO:0000256" key="1">
    <source>
        <dbReference type="ARBA" id="ARBA00023015"/>
    </source>
</evidence>
<evidence type="ECO:0000259" key="4">
    <source>
        <dbReference type="Pfam" id="PF13377"/>
    </source>
</evidence>
<organism evidence="5 6">
    <name type="scientific">Paractinoplanes toevensis</name>
    <dbReference type="NCBI Taxonomy" id="571911"/>
    <lineage>
        <taxon>Bacteria</taxon>
        <taxon>Bacillati</taxon>
        <taxon>Actinomycetota</taxon>
        <taxon>Actinomycetes</taxon>
        <taxon>Micromonosporales</taxon>
        <taxon>Micromonosporaceae</taxon>
        <taxon>Paractinoplanes</taxon>
    </lineage>
</organism>
<dbReference type="EMBL" id="BOQN01000092">
    <property type="protein sequence ID" value="GIM95362.1"/>
    <property type="molecule type" value="Genomic_DNA"/>
</dbReference>
<keyword evidence="6" id="KW-1185">Reference proteome</keyword>
<evidence type="ECO:0000313" key="5">
    <source>
        <dbReference type="EMBL" id="GIM95362.1"/>
    </source>
</evidence>
<keyword evidence="1" id="KW-0805">Transcription regulation</keyword>